<sequence length="160" mass="17181">MSSQQASSSIYAESVRSTCRRCIVSLSKLMGVRDCGRITTLLIYPTRSLFQLIHQCPEEVVAVGVDRMRGVGEERSAGVEVRAHRWDAERIDLRGKSESSETSPTSYASTSGYVIPSAPPGSHAVTPAYDGSIALASRTGGSKLGPLILPGSVNTYDIKY</sequence>
<organism evidence="2 3">
    <name type="scientific">Ranatra chinensis</name>
    <dbReference type="NCBI Taxonomy" id="642074"/>
    <lineage>
        <taxon>Eukaryota</taxon>
        <taxon>Metazoa</taxon>
        <taxon>Ecdysozoa</taxon>
        <taxon>Arthropoda</taxon>
        <taxon>Hexapoda</taxon>
        <taxon>Insecta</taxon>
        <taxon>Pterygota</taxon>
        <taxon>Neoptera</taxon>
        <taxon>Paraneoptera</taxon>
        <taxon>Hemiptera</taxon>
        <taxon>Heteroptera</taxon>
        <taxon>Panheteroptera</taxon>
        <taxon>Nepomorpha</taxon>
        <taxon>Nepidae</taxon>
        <taxon>Ranatrinae</taxon>
        <taxon>Ranatra</taxon>
    </lineage>
</organism>
<gene>
    <name evidence="2" type="ORF">AAG570_002740</name>
</gene>
<evidence type="ECO:0000256" key="1">
    <source>
        <dbReference type="SAM" id="MobiDB-lite"/>
    </source>
</evidence>
<feature type="region of interest" description="Disordered" evidence="1">
    <location>
        <begin position="94"/>
        <end position="113"/>
    </location>
</feature>
<protein>
    <submittedName>
        <fullName evidence="2">Uncharacterized protein</fullName>
    </submittedName>
</protein>
<name>A0ABD0YAH1_9HEMI</name>
<accession>A0ABD0YAH1</accession>
<dbReference type="AlphaFoldDB" id="A0ABD0YAH1"/>
<comment type="caution">
    <text evidence="2">The sequence shown here is derived from an EMBL/GenBank/DDBJ whole genome shotgun (WGS) entry which is preliminary data.</text>
</comment>
<evidence type="ECO:0000313" key="3">
    <source>
        <dbReference type="Proteomes" id="UP001558652"/>
    </source>
</evidence>
<dbReference type="EMBL" id="JBFDAA010000012">
    <property type="protein sequence ID" value="KAL1123664.1"/>
    <property type="molecule type" value="Genomic_DNA"/>
</dbReference>
<keyword evidence="3" id="KW-1185">Reference proteome</keyword>
<proteinExistence type="predicted"/>
<feature type="compositionally biased region" description="Polar residues" evidence="1">
    <location>
        <begin position="100"/>
        <end position="112"/>
    </location>
</feature>
<evidence type="ECO:0000313" key="2">
    <source>
        <dbReference type="EMBL" id="KAL1123664.1"/>
    </source>
</evidence>
<reference evidence="2 3" key="1">
    <citation type="submission" date="2024-07" db="EMBL/GenBank/DDBJ databases">
        <title>Chromosome-level genome assembly of the water stick insect Ranatra chinensis (Heteroptera: Nepidae).</title>
        <authorList>
            <person name="Liu X."/>
        </authorList>
    </citation>
    <scope>NUCLEOTIDE SEQUENCE [LARGE SCALE GENOMIC DNA]</scope>
    <source>
        <strain evidence="2">Cailab_2021Rc</strain>
        <tissue evidence="2">Muscle</tissue>
    </source>
</reference>
<dbReference type="Proteomes" id="UP001558652">
    <property type="component" value="Unassembled WGS sequence"/>
</dbReference>